<accession>A0A0F9RSX5</accession>
<sequence>MKVSFNELQELSRKAFSGIGFDDGDANDAADVVAWMEAHGLGGIAALKKGLDFLLTEDKTQPPELVYQDADLCVVDAHHKTVLGHASLAIEMGYAKCRARGLSVTKIRHCHNRMLIVGYLSRIARRDMSVTAFWRNSHEPLTEILVSFKSGDAEPEICMYSLPATPDDTEPNDGITLVMVNHVNLLPDLKPDAPLNDLLRQDRHAMASWHERSLVEGIDVDTDLWGRLKILATRMLVAASDDSRQGAGAGTNDND</sequence>
<organism evidence="1">
    <name type="scientific">marine sediment metagenome</name>
    <dbReference type="NCBI Taxonomy" id="412755"/>
    <lineage>
        <taxon>unclassified sequences</taxon>
        <taxon>metagenomes</taxon>
        <taxon>ecological metagenomes</taxon>
    </lineage>
</organism>
<dbReference type="InterPro" id="IPR036111">
    <property type="entry name" value="Mal/L-sulfo/L-lacto_DH-like_sf"/>
</dbReference>
<proteinExistence type="predicted"/>
<dbReference type="InterPro" id="IPR022201">
    <property type="entry name" value="DUF3726"/>
</dbReference>
<dbReference type="GO" id="GO:0016491">
    <property type="term" value="F:oxidoreductase activity"/>
    <property type="evidence" value="ECO:0007669"/>
    <property type="project" value="InterPro"/>
</dbReference>
<comment type="caution">
    <text evidence="1">The sequence shown here is derived from an EMBL/GenBank/DDBJ whole genome shotgun (WGS) entry which is preliminary data.</text>
</comment>
<reference evidence="1" key="1">
    <citation type="journal article" date="2015" name="Nature">
        <title>Complex archaea that bridge the gap between prokaryotes and eukaryotes.</title>
        <authorList>
            <person name="Spang A."/>
            <person name="Saw J.H."/>
            <person name="Jorgensen S.L."/>
            <person name="Zaremba-Niedzwiedzka K."/>
            <person name="Martijn J."/>
            <person name="Lind A.E."/>
            <person name="van Eijk R."/>
            <person name="Schleper C."/>
            <person name="Guy L."/>
            <person name="Ettema T.J."/>
        </authorList>
    </citation>
    <scope>NUCLEOTIDE SEQUENCE</scope>
</reference>
<dbReference type="EMBL" id="LAZR01000995">
    <property type="protein sequence ID" value="KKN52972.1"/>
    <property type="molecule type" value="Genomic_DNA"/>
</dbReference>
<protein>
    <recommendedName>
        <fullName evidence="2">DUF3726 domain-containing protein</fullName>
    </recommendedName>
</protein>
<evidence type="ECO:0008006" key="2">
    <source>
        <dbReference type="Google" id="ProtNLM"/>
    </source>
</evidence>
<evidence type="ECO:0000313" key="1">
    <source>
        <dbReference type="EMBL" id="KKN52972.1"/>
    </source>
</evidence>
<name>A0A0F9RSX5_9ZZZZ</name>
<dbReference type="Pfam" id="PF12525">
    <property type="entry name" value="DUF3726"/>
    <property type="match status" value="1"/>
</dbReference>
<dbReference type="SUPFAM" id="SSF89733">
    <property type="entry name" value="L-sulfolactate dehydrogenase-like"/>
    <property type="match status" value="1"/>
</dbReference>
<gene>
    <name evidence="1" type="ORF">LCGC14_0606940</name>
</gene>
<dbReference type="AlphaFoldDB" id="A0A0F9RSX5"/>